<evidence type="ECO:0000313" key="1">
    <source>
        <dbReference type="EMBL" id="POG76791.1"/>
    </source>
</evidence>
<dbReference type="InterPro" id="IPR001810">
    <property type="entry name" value="F-box_dom"/>
</dbReference>
<protein>
    <submittedName>
        <fullName evidence="1">Uncharacterized protein</fullName>
    </submittedName>
</protein>
<reference evidence="1 2" key="2">
    <citation type="journal article" date="2018" name="New Phytol.">
        <title>High intraspecific genome diversity in the model arbuscular mycorrhizal symbiont Rhizophagus irregularis.</title>
        <authorList>
            <person name="Chen E.C.H."/>
            <person name="Morin E."/>
            <person name="Beaudet D."/>
            <person name="Noel J."/>
            <person name="Yildirir G."/>
            <person name="Ndikumana S."/>
            <person name="Charron P."/>
            <person name="St-Onge C."/>
            <person name="Giorgi J."/>
            <person name="Kruger M."/>
            <person name="Marton T."/>
            <person name="Ropars J."/>
            <person name="Grigoriev I.V."/>
            <person name="Hainaut M."/>
            <person name="Henrissat B."/>
            <person name="Roux C."/>
            <person name="Martin F."/>
            <person name="Corradi N."/>
        </authorList>
    </citation>
    <scope>NUCLEOTIDE SEQUENCE [LARGE SCALE GENOMIC DNA]</scope>
    <source>
        <strain evidence="1 2">DAOM 197198</strain>
    </source>
</reference>
<dbReference type="AlphaFoldDB" id="A0A2H5RY88"/>
<dbReference type="VEuPathDB" id="FungiDB:RhiirFUN_011686"/>
<dbReference type="Proteomes" id="UP000018888">
    <property type="component" value="Unassembled WGS sequence"/>
</dbReference>
<dbReference type="EMBL" id="AUPC02000046">
    <property type="protein sequence ID" value="POG76791.1"/>
    <property type="molecule type" value="Genomic_DNA"/>
</dbReference>
<evidence type="ECO:0000313" key="2">
    <source>
        <dbReference type="Proteomes" id="UP000018888"/>
    </source>
</evidence>
<sequence>MYSKISSLIPGFSLLPPQPLRPTLQKIVLPPLLQKSHTTTPCKITLLPSELLIQIFSHLSPYELFLLRETCVRFNKFLDAPKSSTTKEIWRNARKEFLKDKSNPPKEMSEREYTKLLYYRGFCQFCGHNNIFRVEIYWQFKARCCHECLMKNTISLNELLKNCGDTIPEGLIVTIPYIYYNDSYYFWKNTLNYIYIQYLIYLKTNSILSPQFYSFLYSLKLNFKSIMVYVKGKMRKEDYEPLHEIRIRDEIRRLKIKNLFYIIN</sequence>
<dbReference type="STRING" id="747089.A0A2H5RY88"/>
<proteinExistence type="predicted"/>
<reference evidence="1 2" key="1">
    <citation type="journal article" date="2013" name="Proc. Natl. Acad. Sci. U.S.A.">
        <title>Genome of an arbuscular mycorrhizal fungus provides insight into the oldest plant symbiosis.</title>
        <authorList>
            <person name="Tisserant E."/>
            <person name="Malbreil M."/>
            <person name="Kuo A."/>
            <person name="Kohler A."/>
            <person name="Symeonidi A."/>
            <person name="Balestrini R."/>
            <person name="Charron P."/>
            <person name="Duensing N."/>
            <person name="Frei Dit Frey N."/>
            <person name="Gianinazzi-Pearson V."/>
            <person name="Gilbert L.B."/>
            <person name="Handa Y."/>
            <person name="Herr J.R."/>
            <person name="Hijri M."/>
            <person name="Koul R."/>
            <person name="Kawaguchi M."/>
            <person name="Krajinski F."/>
            <person name="Lammers P.J."/>
            <person name="Masclaux F.G."/>
            <person name="Murat C."/>
            <person name="Morin E."/>
            <person name="Ndikumana S."/>
            <person name="Pagni M."/>
            <person name="Petitpierre D."/>
            <person name="Requena N."/>
            <person name="Rosikiewicz P."/>
            <person name="Riley R."/>
            <person name="Saito K."/>
            <person name="San Clemente H."/>
            <person name="Shapiro H."/>
            <person name="van Tuinen D."/>
            <person name="Becard G."/>
            <person name="Bonfante P."/>
            <person name="Paszkowski U."/>
            <person name="Shachar-Hill Y.Y."/>
            <person name="Tuskan G.A."/>
            <person name="Young P.W."/>
            <person name="Sanders I.R."/>
            <person name="Henrissat B."/>
            <person name="Rensing S.A."/>
            <person name="Grigoriev I.V."/>
            <person name="Corradi N."/>
            <person name="Roux C."/>
            <person name="Martin F."/>
        </authorList>
    </citation>
    <scope>NUCLEOTIDE SEQUENCE [LARGE SCALE GENOMIC DNA]</scope>
    <source>
        <strain evidence="1 2">DAOM 197198</strain>
    </source>
</reference>
<dbReference type="SUPFAM" id="SSF81383">
    <property type="entry name" value="F-box domain"/>
    <property type="match status" value="1"/>
</dbReference>
<dbReference type="Pfam" id="PF12937">
    <property type="entry name" value="F-box-like"/>
    <property type="match status" value="1"/>
</dbReference>
<dbReference type="SMART" id="SM00256">
    <property type="entry name" value="FBOX"/>
    <property type="match status" value="1"/>
</dbReference>
<organism evidence="1 2">
    <name type="scientific">Rhizophagus irregularis (strain DAOM 181602 / DAOM 197198 / MUCL 43194)</name>
    <name type="common">Arbuscular mycorrhizal fungus</name>
    <name type="synonym">Glomus intraradices</name>
    <dbReference type="NCBI Taxonomy" id="747089"/>
    <lineage>
        <taxon>Eukaryota</taxon>
        <taxon>Fungi</taxon>
        <taxon>Fungi incertae sedis</taxon>
        <taxon>Mucoromycota</taxon>
        <taxon>Glomeromycotina</taxon>
        <taxon>Glomeromycetes</taxon>
        <taxon>Glomerales</taxon>
        <taxon>Glomeraceae</taxon>
        <taxon>Rhizophagus</taxon>
    </lineage>
</organism>
<gene>
    <name evidence="1" type="ORF">GLOIN_2v1552484</name>
</gene>
<comment type="caution">
    <text evidence="1">The sequence shown here is derived from an EMBL/GenBank/DDBJ whole genome shotgun (WGS) entry which is preliminary data.</text>
</comment>
<dbReference type="PROSITE" id="PS50181">
    <property type="entry name" value="FBOX"/>
    <property type="match status" value="1"/>
</dbReference>
<keyword evidence="2" id="KW-1185">Reference proteome</keyword>
<accession>A0A2H5RY88</accession>
<dbReference type="InterPro" id="IPR036047">
    <property type="entry name" value="F-box-like_dom_sf"/>
</dbReference>
<name>A0A2H5RY88_RHIID</name>
<dbReference type="Gene3D" id="1.20.1280.50">
    <property type="match status" value="1"/>
</dbReference>
<dbReference type="CDD" id="cd09917">
    <property type="entry name" value="F-box_SF"/>
    <property type="match status" value="1"/>
</dbReference>